<proteinExistence type="predicted"/>
<dbReference type="InterPro" id="IPR002797">
    <property type="entry name" value="Polysacc_synth"/>
</dbReference>
<dbReference type="InterPro" id="IPR050833">
    <property type="entry name" value="Poly_Biosynth_Transport"/>
</dbReference>
<evidence type="ECO:0000256" key="6">
    <source>
        <dbReference type="SAM" id="Phobius"/>
    </source>
</evidence>
<feature type="transmembrane region" description="Helical" evidence="6">
    <location>
        <begin position="236"/>
        <end position="261"/>
    </location>
</feature>
<dbReference type="Proteomes" id="UP000008207">
    <property type="component" value="Chromosome"/>
</dbReference>
<evidence type="ECO:0000256" key="1">
    <source>
        <dbReference type="ARBA" id="ARBA00004651"/>
    </source>
</evidence>
<feature type="transmembrane region" description="Helical" evidence="6">
    <location>
        <begin position="95"/>
        <end position="118"/>
    </location>
</feature>
<feature type="transmembrane region" description="Helical" evidence="6">
    <location>
        <begin position="348"/>
        <end position="367"/>
    </location>
</feature>
<keyword evidence="5 6" id="KW-0472">Membrane</keyword>
<evidence type="ECO:0000256" key="2">
    <source>
        <dbReference type="ARBA" id="ARBA00022475"/>
    </source>
</evidence>
<sequence>MAAGASLSDAPAPGVAGLARTAAAVFGVRLAAAGCALAAQVLMARLMGPAEYGIFASVWVWAALAGHASTWGLSQAASRFLPEYRAHARADRARGFLAFGAAVSLAAGAGAAGAGAALLGLHPEAVEPGFRVPLLVAALVLPLFALQDFCEGVARGQNWTLLAIVPPYLLRQGGVMLAMLVAVAWGAPPVATVAVACTLAATALSLAIQAGVILRRLARLLPAGPRAYPWRGWMRTALPIALIDLAGSGFNFADVLVLGFLLEPAEVGLYFAATRLLQVVVFVHYAASSVTAQRFAEAGARGDRAGLAALVRHWSRLTLLAMLATGLLVLAAGPLLLGLFGAGFRTGLPLLAVLVAGHVVAGAFGPAEDLLTMLGAERLCAAITACLFGLSVGLMLVLVPVLGVLGAALAAALVVVLRGLLLALAAWRRLGLATPAFARSRP</sequence>
<dbReference type="HOGENOM" id="CLU_022017_5_4_5"/>
<reference evidence="7 8" key="1">
    <citation type="submission" date="2009-01" db="EMBL/GenBank/DDBJ databases">
        <title>Complete sequence of chromosome of Methylobacterium nodulans ORS 2060.</title>
        <authorList>
            <consortium name="US DOE Joint Genome Institute"/>
            <person name="Lucas S."/>
            <person name="Copeland A."/>
            <person name="Lapidus A."/>
            <person name="Glavina del Rio T."/>
            <person name="Dalin E."/>
            <person name="Tice H."/>
            <person name="Bruce D."/>
            <person name="Goodwin L."/>
            <person name="Pitluck S."/>
            <person name="Sims D."/>
            <person name="Brettin T."/>
            <person name="Detter J.C."/>
            <person name="Han C."/>
            <person name="Larimer F."/>
            <person name="Land M."/>
            <person name="Hauser L."/>
            <person name="Kyrpides N."/>
            <person name="Ivanova N."/>
            <person name="Marx C.J."/>
            <person name="Richardson P."/>
        </authorList>
    </citation>
    <scope>NUCLEOTIDE SEQUENCE [LARGE SCALE GENOMIC DNA]</scope>
    <source>
        <strain evidence="8">LMG 21967 / CNCM I-2342 / ORS 2060</strain>
    </source>
</reference>
<dbReference type="GO" id="GO:0005886">
    <property type="term" value="C:plasma membrane"/>
    <property type="evidence" value="ECO:0007669"/>
    <property type="project" value="UniProtKB-SubCell"/>
</dbReference>
<dbReference type="STRING" id="460265.Mnod_5559"/>
<accession>B8IP83</accession>
<dbReference type="eggNOG" id="COG2244">
    <property type="taxonomic scope" value="Bacteria"/>
</dbReference>
<dbReference type="AlphaFoldDB" id="B8IP83"/>
<evidence type="ECO:0000313" key="7">
    <source>
        <dbReference type="EMBL" id="ACL60401.1"/>
    </source>
</evidence>
<feature type="transmembrane region" description="Helical" evidence="6">
    <location>
        <begin position="379"/>
        <end position="399"/>
    </location>
</feature>
<evidence type="ECO:0000256" key="5">
    <source>
        <dbReference type="ARBA" id="ARBA00023136"/>
    </source>
</evidence>
<feature type="transmembrane region" description="Helical" evidence="6">
    <location>
        <begin position="319"/>
        <end position="342"/>
    </location>
</feature>
<keyword evidence="3 6" id="KW-0812">Transmembrane</keyword>
<name>B8IP83_METNO</name>
<feature type="transmembrane region" description="Helical" evidence="6">
    <location>
        <begin position="130"/>
        <end position="147"/>
    </location>
</feature>
<organism evidence="7 8">
    <name type="scientific">Methylobacterium nodulans (strain LMG 21967 / CNCM I-2342 / ORS 2060)</name>
    <dbReference type="NCBI Taxonomy" id="460265"/>
    <lineage>
        <taxon>Bacteria</taxon>
        <taxon>Pseudomonadati</taxon>
        <taxon>Pseudomonadota</taxon>
        <taxon>Alphaproteobacteria</taxon>
        <taxon>Hyphomicrobiales</taxon>
        <taxon>Methylobacteriaceae</taxon>
        <taxon>Methylobacterium</taxon>
    </lineage>
</organism>
<dbReference type="KEGG" id="mno:Mnod_5559"/>
<feature type="transmembrane region" description="Helical" evidence="6">
    <location>
        <begin position="168"/>
        <end position="187"/>
    </location>
</feature>
<dbReference type="PANTHER" id="PTHR30250">
    <property type="entry name" value="PST FAMILY PREDICTED COLANIC ACID TRANSPORTER"/>
    <property type="match status" value="1"/>
</dbReference>
<dbReference type="EMBL" id="CP001349">
    <property type="protein sequence ID" value="ACL60401.1"/>
    <property type="molecule type" value="Genomic_DNA"/>
</dbReference>
<dbReference type="RefSeq" id="WP_015932006.1">
    <property type="nucleotide sequence ID" value="NC_011894.1"/>
</dbReference>
<keyword evidence="4 6" id="KW-1133">Transmembrane helix</keyword>
<protein>
    <submittedName>
        <fullName evidence="7">Polysaccharide biosynthesis protein</fullName>
    </submittedName>
</protein>
<feature type="transmembrane region" description="Helical" evidence="6">
    <location>
        <begin position="52"/>
        <end position="74"/>
    </location>
</feature>
<keyword evidence="2" id="KW-1003">Cell membrane</keyword>
<dbReference type="Pfam" id="PF01943">
    <property type="entry name" value="Polysacc_synt"/>
    <property type="match status" value="1"/>
</dbReference>
<dbReference type="PANTHER" id="PTHR30250:SF11">
    <property type="entry name" value="O-ANTIGEN TRANSPORTER-RELATED"/>
    <property type="match status" value="1"/>
</dbReference>
<evidence type="ECO:0000256" key="4">
    <source>
        <dbReference type="ARBA" id="ARBA00022989"/>
    </source>
</evidence>
<gene>
    <name evidence="7" type="ordered locus">Mnod_5559</name>
</gene>
<comment type="subcellular location">
    <subcellularLocation>
        <location evidence="1">Cell membrane</location>
        <topology evidence="1">Multi-pass membrane protein</topology>
    </subcellularLocation>
</comment>
<dbReference type="OrthoDB" id="9800982at2"/>
<evidence type="ECO:0000313" key="8">
    <source>
        <dbReference type="Proteomes" id="UP000008207"/>
    </source>
</evidence>
<feature type="transmembrane region" description="Helical" evidence="6">
    <location>
        <begin position="193"/>
        <end position="215"/>
    </location>
</feature>
<evidence type="ECO:0000256" key="3">
    <source>
        <dbReference type="ARBA" id="ARBA00022692"/>
    </source>
</evidence>
<keyword evidence="8" id="KW-1185">Reference proteome</keyword>
<feature type="transmembrane region" description="Helical" evidence="6">
    <location>
        <begin position="405"/>
        <end position="427"/>
    </location>
</feature>